<comment type="caution">
    <text evidence="1">The sequence shown here is derived from an EMBL/GenBank/DDBJ whole genome shotgun (WGS) entry which is preliminary data.</text>
</comment>
<evidence type="ECO:0000313" key="1">
    <source>
        <dbReference type="EMBL" id="KAF2626462.1"/>
    </source>
</evidence>
<gene>
    <name evidence="1" type="ORF">BU25DRAFT_411857</name>
</gene>
<dbReference type="EMBL" id="MU006721">
    <property type="protein sequence ID" value="KAF2626462.1"/>
    <property type="molecule type" value="Genomic_DNA"/>
</dbReference>
<accession>A0ACB6RXN0</accession>
<name>A0ACB6RXN0_9PLEO</name>
<keyword evidence="2" id="KW-1185">Reference proteome</keyword>
<evidence type="ECO:0000313" key="2">
    <source>
        <dbReference type="Proteomes" id="UP000799754"/>
    </source>
</evidence>
<sequence>MFLTTNRATTLDAAFESRIHPTLESPVLSEENRLKIWQTFVATNANISSYNSALAEEDLMRLAKIQINRRQIKDIVKTAKLLAKQKQRPLADRRRRADTESKDESAAS</sequence>
<proteinExistence type="predicted"/>
<organism evidence="1 2">
    <name type="scientific">Macroventuria anomochaeta</name>
    <dbReference type="NCBI Taxonomy" id="301207"/>
    <lineage>
        <taxon>Eukaryota</taxon>
        <taxon>Fungi</taxon>
        <taxon>Dikarya</taxon>
        <taxon>Ascomycota</taxon>
        <taxon>Pezizomycotina</taxon>
        <taxon>Dothideomycetes</taxon>
        <taxon>Pleosporomycetidae</taxon>
        <taxon>Pleosporales</taxon>
        <taxon>Pleosporineae</taxon>
        <taxon>Didymellaceae</taxon>
        <taxon>Macroventuria</taxon>
    </lineage>
</organism>
<protein>
    <submittedName>
        <fullName evidence="1">Uncharacterized protein</fullName>
    </submittedName>
</protein>
<reference evidence="1" key="1">
    <citation type="journal article" date="2020" name="Stud. Mycol.">
        <title>101 Dothideomycetes genomes: a test case for predicting lifestyles and emergence of pathogens.</title>
        <authorList>
            <person name="Haridas S."/>
            <person name="Albert R."/>
            <person name="Binder M."/>
            <person name="Bloem J."/>
            <person name="Labutti K."/>
            <person name="Salamov A."/>
            <person name="Andreopoulos B."/>
            <person name="Baker S."/>
            <person name="Barry K."/>
            <person name="Bills G."/>
            <person name="Bluhm B."/>
            <person name="Cannon C."/>
            <person name="Castanera R."/>
            <person name="Culley D."/>
            <person name="Daum C."/>
            <person name="Ezra D."/>
            <person name="Gonzalez J."/>
            <person name="Henrissat B."/>
            <person name="Kuo A."/>
            <person name="Liang C."/>
            <person name="Lipzen A."/>
            <person name="Lutzoni F."/>
            <person name="Magnuson J."/>
            <person name="Mondo S."/>
            <person name="Nolan M."/>
            <person name="Ohm R."/>
            <person name="Pangilinan J."/>
            <person name="Park H.-J."/>
            <person name="Ramirez L."/>
            <person name="Alfaro M."/>
            <person name="Sun H."/>
            <person name="Tritt A."/>
            <person name="Yoshinaga Y."/>
            <person name="Zwiers L.-H."/>
            <person name="Turgeon B."/>
            <person name="Goodwin S."/>
            <person name="Spatafora J."/>
            <person name="Crous P."/>
            <person name="Grigoriev I."/>
        </authorList>
    </citation>
    <scope>NUCLEOTIDE SEQUENCE</scope>
    <source>
        <strain evidence="1">CBS 525.71</strain>
    </source>
</reference>
<dbReference type="Proteomes" id="UP000799754">
    <property type="component" value="Unassembled WGS sequence"/>
</dbReference>